<keyword evidence="2" id="KW-1185">Reference proteome</keyword>
<evidence type="ECO:0000313" key="1">
    <source>
        <dbReference type="EMBL" id="GGD37210.1"/>
    </source>
</evidence>
<sequence>MSEEHEKFILAIMKIPQNLREFEATLKNEHPPSHWKPQLQALWWDAKGDWNRAHDCVDSLSGQQASWVHAYLHRKEGDFWNADYWYGRAGKRRPSKPLQEEFTDLLTQIL</sequence>
<gene>
    <name evidence="1" type="ORF">GCM10011361_00330</name>
</gene>
<name>A0ABQ1QQT7_9FLAO</name>
<accession>A0ABQ1QQT7</accession>
<reference evidence="2" key="1">
    <citation type="journal article" date="2019" name="Int. J. Syst. Evol. Microbiol.">
        <title>The Global Catalogue of Microorganisms (GCM) 10K type strain sequencing project: providing services to taxonomists for standard genome sequencing and annotation.</title>
        <authorList>
            <consortium name="The Broad Institute Genomics Platform"/>
            <consortium name="The Broad Institute Genome Sequencing Center for Infectious Disease"/>
            <person name="Wu L."/>
            <person name="Ma J."/>
        </authorList>
    </citation>
    <scope>NUCLEOTIDE SEQUENCE [LARGE SCALE GENOMIC DNA]</scope>
    <source>
        <strain evidence="2">CGMCC 1.12606</strain>
    </source>
</reference>
<dbReference type="Proteomes" id="UP000625780">
    <property type="component" value="Unassembled WGS sequence"/>
</dbReference>
<organism evidence="1 2">
    <name type="scientific">Muriicola marianensis</name>
    <dbReference type="NCBI Taxonomy" id="1324801"/>
    <lineage>
        <taxon>Bacteria</taxon>
        <taxon>Pseudomonadati</taxon>
        <taxon>Bacteroidota</taxon>
        <taxon>Flavobacteriia</taxon>
        <taxon>Flavobacteriales</taxon>
        <taxon>Flavobacteriaceae</taxon>
        <taxon>Muriicola</taxon>
    </lineage>
</organism>
<comment type="caution">
    <text evidence="1">The sequence shown here is derived from an EMBL/GenBank/DDBJ whole genome shotgun (WGS) entry which is preliminary data.</text>
</comment>
<dbReference type="RefSeq" id="WP_229732433.1">
    <property type="nucleotide sequence ID" value="NZ_BMFH01000001.1"/>
</dbReference>
<dbReference type="EMBL" id="BMFH01000001">
    <property type="protein sequence ID" value="GGD37210.1"/>
    <property type="molecule type" value="Genomic_DNA"/>
</dbReference>
<protein>
    <submittedName>
        <fullName evidence="1">Uncharacterized protein</fullName>
    </submittedName>
</protein>
<evidence type="ECO:0000313" key="2">
    <source>
        <dbReference type="Proteomes" id="UP000625780"/>
    </source>
</evidence>
<proteinExistence type="predicted"/>